<feature type="domain" description="NACHT" evidence="2">
    <location>
        <begin position="101"/>
        <end position="233"/>
    </location>
</feature>
<evidence type="ECO:0000313" key="3">
    <source>
        <dbReference type="EMBL" id="QUF06883.1"/>
    </source>
</evidence>
<reference evidence="3" key="1">
    <citation type="submission" date="2021-04" db="EMBL/GenBank/DDBJ databases">
        <title>Genomic sequence of Actinosynnema pretiosum subsp. pretiosum ATCC 31280 (C-14919).</title>
        <authorList>
            <person name="Bai L."/>
            <person name="Wang X."/>
            <person name="Xiao Y."/>
        </authorList>
    </citation>
    <scope>NUCLEOTIDE SEQUENCE</scope>
    <source>
        <strain evidence="3">ATCC 31280</strain>
    </source>
</reference>
<dbReference type="Proteomes" id="UP000677152">
    <property type="component" value="Chromosome"/>
</dbReference>
<dbReference type="PANTHER" id="PTHR46844:SF1">
    <property type="entry name" value="SLR5058 PROTEIN"/>
    <property type="match status" value="1"/>
</dbReference>
<accession>A0AA45LCS8</accession>
<sequence>MSGIAQGPVAMVGTARDVYLNTSAPPPASPERHVRAWGDPVELPPAVVALLRAQVEERQDEQPRPVLDERGDWMEPKPPRVKRLAVRPPAKTVREALDGDRHLLVVGAAGQGKSTLSLRLASDIAACWLHDGQEHPLADPVLPLRVTARELAARRGLPFPEALAESLRAEYDFLLQAPPSAELLGRRVAGCPWLLLVDGLDEVADPADRERLVKSLALCAAESPYRVVLTSRPVDGSALAPLHRAGARRYELQPFDEEGLRRFAAKWFADDPEVAERFTREIDEANLGELVRVPLLATLAAIVFEQRGWRPLPDSRYELYEAYLEFLLSRRTPSAVFEQHRTPLLEHLGRVRVETDTSLTAAARRWAAGHVPAERLAGRWEDALTTFLASSGPLAARNGDLRWLHDGDREAHLLAARLLAMHLPTGADATAEFFATARLGDDQPVPEHETGVAGQQSDRAHRPPGLAARPDAEPARPVGHQSRGGQGAGRAVAGRAPGRGDRVPHRAGRRWDRSRGDQVGGRRGAVRGGSRPPGSGGTGIARRSGGPARLRRAPPNGRRAAGCDGPGRQSRCRRLPAGGAGRPRDAPVRPGDSGYRPAGNRLRPPGEGRRGVPPSAERSRFARSGVG</sequence>
<protein>
    <submittedName>
        <fullName evidence="3">NACHT domain-containing protein</fullName>
    </submittedName>
</protein>
<feature type="compositionally biased region" description="Basic and acidic residues" evidence="1">
    <location>
        <begin position="440"/>
        <end position="450"/>
    </location>
</feature>
<dbReference type="EMBL" id="CP073249">
    <property type="protein sequence ID" value="QUF06883.1"/>
    <property type="molecule type" value="Genomic_DNA"/>
</dbReference>
<dbReference type="InterPro" id="IPR027417">
    <property type="entry name" value="P-loop_NTPase"/>
</dbReference>
<feature type="compositionally biased region" description="Basic and acidic residues" evidence="1">
    <location>
        <begin position="498"/>
        <end position="516"/>
    </location>
</feature>
<dbReference type="PANTHER" id="PTHR46844">
    <property type="entry name" value="SLR5058 PROTEIN"/>
    <property type="match status" value="1"/>
</dbReference>
<dbReference type="PROSITE" id="PS50837">
    <property type="entry name" value="NACHT"/>
    <property type="match status" value="1"/>
</dbReference>
<proteinExistence type="predicted"/>
<dbReference type="InterPro" id="IPR007111">
    <property type="entry name" value="NACHT_NTPase"/>
</dbReference>
<dbReference type="Pfam" id="PF05729">
    <property type="entry name" value="NACHT"/>
    <property type="match status" value="1"/>
</dbReference>
<feature type="compositionally biased region" description="Gly residues" evidence="1">
    <location>
        <begin position="518"/>
        <end position="527"/>
    </location>
</feature>
<dbReference type="AlphaFoldDB" id="A0AA45LCS8"/>
<dbReference type="Gene3D" id="3.40.50.300">
    <property type="entry name" value="P-loop containing nucleotide triphosphate hydrolases"/>
    <property type="match status" value="1"/>
</dbReference>
<organism evidence="3 4">
    <name type="scientific">Actinosynnema pretiosum subsp. pretiosum</name>
    <dbReference type="NCBI Taxonomy" id="103721"/>
    <lineage>
        <taxon>Bacteria</taxon>
        <taxon>Bacillati</taxon>
        <taxon>Actinomycetota</taxon>
        <taxon>Actinomycetes</taxon>
        <taxon>Pseudonocardiales</taxon>
        <taxon>Pseudonocardiaceae</taxon>
        <taxon>Actinosynnema</taxon>
    </lineage>
</organism>
<evidence type="ECO:0000313" key="4">
    <source>
        <dbReference type="Proteomes" id="UP000677152"/>
    </source>
</evidence>
<evidence type="ECO:0000256" key="1">
    <source>
        <dbReference type="SAM" id="MobiDB-lite"/>
    </source>
</evidence>
<dbReference type="SUPFAM" id="SSF52540">
    <property type="entry name" value="P-loop containing nucleoside triphosphate hydrolases"/>
    <property type="match status" value="1"/>
</dbReference>
<evidence type="ECO:0000259" key="2">
    <source>
        <dbReference type="PROSITE" id="PS50837"/>
    </source>
</evidence>
<feature type="region of interest" description="Disordered" evidence="1">
    <location>
        <begin position="440"/>
        <end position="627"/>
    </location>
</feature>
<name>A0AA45LCS8_9PSEU</name>
<gene>
    <name evidence="3" type="ORF">KCV87_13040</name>
</gene>
<feature type="compositionally biased region" description="Low complexity" evidence="1">
    <location>
        <begin position="541"/>
        <end position="562"/>
    </location>
</feature>